<keyword evidence="9" id="KW-1185">Reference proteome</keyword>
<comment type="subcellular location">
    <subcellularLocation>
        <location evidence="1">Nucleus</location>
        <location evidence="1">Nucleolus</location>
    </subcellularLocation>
</comment>
<dbReference type="GO" id="GO:0006364">
    <property type="term" value="P:rRNA processing"/>
    <property type="evidence" value="ECO:0007669"/>
    <property type="project" value="UniProtKB-KW"/>
</dbReference>
<evidence type="ECO:0000256" key="1">
    <source>
        <dbReference type="ARBA" id="ARBA00004604"/>
    </source>
</evidence>
<reference evidence="7 9" key="2">
    <citation type="submission" date="2018-11" db="EMBL/GenBank/DDBJ databases">
        <authorList>
            <consortium name="Pathogen Informatics"/>
        </authorList>
    </citation>
    <scope>NUCLEOTIDE SEQUENCE [LARGE SCALE GENOMIC DNA]</scope>
</reference>
<evidence type="ECO:0000256" key="6">
    <source>
        <dbReference type="ARBA" id="ARBA00029455"/>
    </source>
</evidence>
<evidence type="ECO:0000256" key="3">
    <source>
        <dbReference type="ARBA" id="ARBA00022552"/>
    </source>
</evidence>
<name>A0A0N4UA72_DRAME</name>
<evidence type="ECO:0000256" key="4">
    <source>
        <dbReference type="ARBA" id="ARBA00023242"/>
    </source>
</evidence>
<evidence type="ECO:0000313" key="7">
    <source>
        <dbReference type="EMBL" id="VDN50420.1"/>
    </source>
</evidence>
<dbReference type="GO" id="GO:0005732">
    <property type="term" value="C:sno(s)RNA-containing ribonucleoprotein complex"/>
    <property type="evidence" value="ECO:0007669"/>
    <property type="project" value="InterPro"/>
</dbReference>
<keyword evidence="4" id="KW-0539">Nucleus</keyword>
<keyword evidence="5" id="KW-0687">Ribonucleoprotein</keyword>
<organism evidence="8 10">
    <name type="scientific">Dracunculus medinensis</name>
    <name type="common">Guinea worm</name>
    <dbReference type="NCBI Taxonomy" id="318479"/>
    <lineage>
        <taxon>Eukaryota</taxon>
        <taxon>Metazoa</taxon>
        <taxon>Ecdysozoa</taxon>
        <taxon>Nematoda</taxon>
        <taxon>Chromadorea</taxon>
        <taxon>Rhabditida</taxon>
        <taxon>Spirurina</taxon>
        <taxon>Dracunculoidea</taxon>
        <taxon>Dracunculidae</taxon>
        <taxon>Dracunculus</taxon>
    </lineage>
</organism>
<evidence type="ECO:0000313" key="9">
    <source>
        <dbReference type="Proteomes" id="UP000274756"/>
    </source>
</evidence>
<dbReference type="Proteomes" id="UP000038040">
    <property type="component" value="Unplaced"/>
</dbReference>
<gene>
    <name evidence="7" type="ORF">DME_LOCUS393</name>
</gene>
<dbReference type="Proteomes" id="UP000274756">
    <property type="component" value="Unassembled WGS sequence"/>
</dbReference>
<reference evidence="10" key="1">
    <citation type="submission" date="2017-02" db="UniProtKB">
        <authorList>
            <consortium name="WormBaseParasite"/>
        </authorList>
    </citation>
    <scope>IDENTIFICATION</scope>
</reference>
<dbReference type="GO" id="GO:0034457">
    <property type="term" value="C:Mpp10 complex"/>
    <property type="evidence" value="ECO:0007669"/>
    <property type="project" value="InterPro"/>
</dbReference>
<dbReference type="WBParaSite" id="DME_0000402901-mRNA-1">
    <property type="protein sequence ID" value="DME_0000402901-mRNA-1"/>
    <property type="gene ID" value="DME_0000402901"/>
</dbReference>
<protein>
    <submittedName>
        <fullName evidence="10">Protein LTV1 homolog</fullName>
    </submittedName>
</protein>
<comment type="similarity">
    <text evidence="6">Belongs to the MPP10 family.</text>
</comment>
<dbReference type="EMBL" id="UYYG01000003">
    <property type="protein sequence ID" value="VDN50420.1"/>
    <property type="molecule type" value="Genomic_DNA"/>
</dbReference>
<dbReference type="PANTHER" id="PTHR17039:SF0">
    <property type="entry name" value="U3 SMALL NUCLEOLAR RIBONUCLEOPROTEIN PROTEIN MPP10"/>
    <property type="match status" value="1"/>
</dbReference>
<dbReference type="AlphaFoldDB" id="A0A0N4UA72"/>
<dbReference type="STRING" id="318479.A0A0N4UA72"/>
<dbReference type="InterPro" id="IPR012173">
    <property type="entry name" value="Mpp10"/>
</dbReference>
<dbReference type="GO" id="GO:0032040">
    <property type="term" value="C:small-subunit processome"/>
    <property type="evidence" value="ECO:0007669"/>
    <property type="project" value="TreeGrafter"/>
</dbReference>
<dbReference type="Pfam" id="PF04006">
    <property type="entry name" value="Mpp10"/>
    <property type="match status" value="1"/>
</dbReference>
<keyword evidence="3" id="KW-0698">rRNA processing</keyword>
<keyword evidence="2" id="KW-0690">Ribosome biogenesis</keyword>
<accession>A0A0N4UA72</accession>
<proteinExistence type="inferred from homology"/>
<sequence>SSEHFADYFHEQFYGDDNANGARVDRKLRKKIFELEESNLAPKSWELSGEVTAFNRSENALLEQHIDFDHAAKLPPLVTVDTTRKLESMITQRIRDKIFDDVERKVRESESEVKYRAAVEEQYTKKSLVEVYEEQYQKIHGVNEGKVDEKVIEIGKMMSSLFRKLDALSHYNYIPPEAQSEIHIVNNMPALQREEVGPTASTNEMLIAPEEIKKHIKGTLKNKDERNETDRARERRKKKVALHLKRLKNSVFIDRKKDKKVEKKIKKCKEKRLEERSVKSSKFFEQLQRTTADEVFLNFNLFKLLFRFFFYMKDHFYMNLFNLFF</sequence>
<evidence type="ECO:0000313" key="10">
    <source>
        <dbReference type="WBParaSite" id="DME_0000402901-mRNA-1"/>
    </source>
</evidence>
<dbReference type="PANTHER" id="PTHR17039">
    <property type="entry name" value="U3 SMALL NUCLEOLAR RIBONUCLEOPROTEIN PROTEIN MPP10"/>
    <property type="match status" value="1"/>
</dbReference>
<evidence type="ECO:0000256" key="5">
    <source>
        <dbReference type="ARBA" id="ARBA00023274"/>
    </source>
</evidence>
<evidence type="ECO:0000313" key="8">
    <source>
        <dbReference type="Proteomes" id="UP000038040"/>
    </source>
</evidence>
<dbReference type="OrthoDB" id="445326at2759"/>
<evidence type="ECO:0000256" key="2">
    <source>
        <dbReference type="ARBA" id="ARBA00022517"/>
    </source>
</evidence>